<proteinExistence type="inferred from homology"/>
<keyword evidence="5" id="KW-1185">Reference proteome</keyword>
<dbReference type="Pfam" id="PF01497">
    <property type="entry name" value="Peripla_BP_2"/>
    <property type="match status" value="1"/>
</dbReference>
<sequence>MEMVSKLWRTLTLSALVAALAITAGCGASGGKEGPAKTAPGAAAKTSANGAITVVDDAKRTIQLAQPARRIISLYSGHTENLFSLGLNDAIIGVSESETYPPEVKNKAAFDYRADAEKVIAAKPDLVLIRTTVFERNRDFVDKLEQVGIPVVALFPENLDDFYRNMDILGTLTGRQAEAETCKGEMKQRLADFDAIARSIPENQRKRVFLEATKDPVKTVTSDSMAALVLQKAGAINVAADAKAVKEGSSIASYGDERLLTKAGEIDVYLAQKGVMNRVTEQEIYQRPGFEAIKAIKEKQVYLIDGDMISRPTMRLLKGIEELGQRLYPDYYSNIKGK</sequence>
<dbReference type="Proteomes" id="UP000471031">
    <property type="component" value="Unassembled WGS sequence"/>
</dbReference>
<dbReference type="EMBL" id="WXEX01000015">
    <property type="protein sequence ID" value="MZP44361.1"/>
    <property type="molecule type" value="Genomic_DNA"/>
</dbReference>
<dbReference type="GO" id="GO:0071281">
    <property type="term" value="P:cellular response to iron ion"/>
    <property type="evidence" value="ECO:0007669"/>
    <property type="project" value="TreeGrafter"/>
</dbReference>
<dbReference type="Gene3D" id="3.40.50.1980">
    <property type="entry name" value="Nitrogenase molybdenum iron protein domain"/>
    <property type="match status" value="2"/>
</dbReference>
<evidence type="ECO:0000313" key="4">
    <source>
        <dbReference type="EMBL" id="MZP44361.1"/>
    </source>
</evidence>
<dbReference type="PANTHER" id="PTHR30535">
    <property type="entry name" value="VITAMIN B12-BINDING PROTEIN"/>
    <property type="match status" value="1"/>
</dbReference>
<reference evidence="4 5" key="1">
    <citation type="submission" date="2020-01" db="EMBL/GenBank/DDBJ databases">
        <title>Whole genome sequence of Heliobacterium gestii DSM 11169.</title>
        <authorList>
            <person name="Kyndt J.A."/>
            <person name="Meyer T.E."/>
        </authorList>
    </citation>
    <scope>NUCLEOTIDE SEQUENCE [LARGE SCALE GENOMIC DNA]</scope>
    <source>
        <strain evidence="4 5">DSM 11169</strain>
    </source>
</reference>
<dbReference type="RefSeq" id="WP_161262930.1">
    <property type="nucleotide sequence ID" value="NZ_JAFBDC010000015.1"/>
</dbReference>
<dbReference type="PROSITE" id="PS51257">
    <property type="entry name" value="PROKAR_LIPOPROTEIN"/>
    <property type="match status" value="1"/>
</dbReference>
<feature type="domain" description="Fe/B12 periplasmic-binding" evidence="3">
    <location>
        <begin position="70"/>
        <end position="331"/>
    </location>
</feature>
<keyword evidence="2" id="KW-0732">Signal</keyword>
<evidence type="ECO:0000256" key="2">
    <source>
        <dbReference type="SAM" id="SignalP"/>
    </source>
</evidence>
<dbReference type="InterPro" id="IPR050902">
    <property type="entry name" value="ABC_Transporter_SBP"/>
</dbReference>
<protein>
    <submittedName>
        <fullName evidence="4">ABC transporter substrate-binding protein</fullName>
    </submittedName>
</protein>
<feature type="signal peptide" evidence="2">
    <location>
        <begin position="1"/>
        <end position="28"/>
    </location>
</feature>
<evidence type="ECO:0000259" key="3">
    <source>
        <dbReference type="PROSITE" id="PS50983"/>
    </source>
</evidence>
<accession>A0A845LFM1</accession>
<name>A0A845LFM1_HELGE</name>
<dbReference type="PROSITE" id="PS50983">
    <property type="entry name" value="FE_B12_PBP"/>
    <property type="match status" value="1"/>
</dbReference>
<gene>
    <name evidence="4" type="ORF">GTO89_15110</name>
</gene>
<dbReference type="AlphaFoldDB" id="A0A845LFM1"/>
<organism evidence="4 5">
    <name type="scientific">Heliomicrobium gestii</name>
    <name type="common">Heliobacterium gestii</name>
    <dbReference type="NCBI Taxonomy" id="2699"/>
    <lineage>
        <taxon>Bacteria</taxon>
        <taxon>Bacillati</taxon>
        <taxon>Bacillota</taxon>
        <taxon>Clostridia</taxon>
        <taxon>Eubacteriales</taxon>
        <taxon>Heliobacteriaceae</taxon>
        <taxon>Heliomicrobium</taxon>
    </lineage>
</organism>
<evidence type="ECO:0000256" key="1">
    <source>
        <dbReference type="ARBA" id="ARBA00008814"/>
    </source>
</evidence>
<evidence type="ECO:0000313" key="5">
    <source>
        <dbReference type="Proteomes" id="UP000471031"/>
    </source>
</evidence>
<dbReference type="OrthoDB" id="9787830at2"/>
<dbReference type="PANTHER" id="PTHR30535:SF34">
    <property type="entry name" value="MOLYBDATE-BINDING PROTEIN MOLA"/>
    <property type="match status" value="1"/>
</dbReference>
<comment type="caution">
    <text evidence="4">The sequence shown here is derived from an EMBL/GenBank/DDBJ whole genome shotgun (WGS) entry which is preliminary data.</text>
</comment>
<dbReference type="InterPro" id="IPR002491">
    <property type="entry name" value="ABC_transptr_periplasmic_BD"/>
</dbReference>
<dbReference type="SUPFAM" id="SSF53807">
    <property type="entry name" value="Helical backbone' metal receptor"/>
    <property type="match status" value="1"/>
</dbReference>
<comment type="similarity">
    <text evidence="1">Belongs to the bacterial solute-binding protein 8 family.</text>
</comment>
<feature type="chain" id="PRO_5038612343" evidence="2">
    <location>
        <begin position="29"/>
        <end position="338"/>
    </location>
</feature>